<accession>A0A9P6DYU1</accession>
<comment type="caution">
    <text evidence="3">The sequence shown here is derived from an EMBL/GenBank/DDBJ whole genome shotgun (WGS) entry which is preliminary data.</text>
</comment>
<feature type="region of interest" description="Disordered" evidence="1">
    <location>
        <begin position="261"/>
        <end position="359"/>
    </location>
</feature>
<keyword evidence="2" id="KW-0472">Membrane</keyword>
<proteinExistence type="predicted"/>
<evidence type="ECO:0000313" key="3">
    <source>
        <dbReference type="EMBL" id="KAF9515290.1"/>
    </source>
</evidence>
<evidence type="ECO:0000256" key="2">
    <source>
        <dbReference type="SAM" id="Phobius"/>
    </source>
</evidence>
<dbReference type="Proteomes" id="UP000886523">
    <property type="component" value="Unassembled WGS sequence"/>
</dbReference>
<reference evidence="3" key="1">
    <citation type="journal article" date="2020" name="Nat. Commun.">
        <title>Large-scale genome sequencing of mycorrhizal fungi provides insights into the early evolution of symbiotic traits.</title>
        <authorList>
            <person name="Miyauchi S."/>
            <person name="Kiss E."/>
            <person name="Kuo A."/>
            <person name="Drula E."/>
            <person name="Kohler A."/>
            <person name="Sanchez-Garcia M."/>
            <person name="Morin E."/>
            <person name="Andreopoulos B."/>
            <person name="Barry K.W."/>
            <person name="Bonito G."/>
            <person name="Buee M."/>
            <person name="Carver A."/>
            <person name="Chen C."/>
            <person name="Cichocki N."/>
            <person name="Clum A."/>
            <person name="Culley D."/>
            <person name="Crous P.W."/>
            <person name="Fauchery L."/>
            <person name="Girlanda M."/>
            <person name="Hayes R.D."/>
            <person name="Keri Z."/>
            <person name="LaButti K."/>
            <person name="Lipzen A."/>
            <person name="Lombard V."/>
            <person name="Magnuson J."/>
            <person name="Maillard F."/>
            <person name="Murat C."/>
            <person name="Nolan M."/>
            <person name="Ohm R.A."/>
            <person name="Pangilinan J."/>
            <person name="Pereira M.F."/>
            <person name="Perotto S."/>
            <person name="Peter M."/>
            <person name="Pfister S."/>
            <person name="Riley R."/>
            <person name="Sitrit Y."/>
            <person name="Stielow J.B."/>
            <person name="Szollosi G."/>
            <person name="Zifcakova L."/>
            <person name="Stursova M."/>
            <person name="Spatafora J.W."/>
            <person name="Tedersoo L."/>
            <person name="Vaario L.M."/>
            <person name="Yamada A."/>
            <person name="Yan M."/>
            <person name="Wang P."/>
            <person name="Xu J."/>
            <person name="Bruns T."/>
            <person name="Baldrian P."/>
            <person name="Vilgalys R."/>
            <person name="Dunand C."/>
            <person name="Henrissat B."/>
            <person name="Grigoriev I.V."/>
            <person name="Hibbett D."/>
            <person name="Nagy L.G."/>
            <person name="Martin F.M."/>
        </authorList>
    </citation>
    <scope>NUCLEOTIDE SEQUENCE</scope>
    <source>
        <strain evidence="3">UP504</strain>
    </source>
</reference>
<protein>
    <submittedName>
        <fullName evidence="3">Uncharacterized protein</fullName>
    </submittedName>
</protein>
<feature type="compositionally biased region" description="Polar residues" evidence="1">
    <location>
        <begin position="286"/>
        <end position="299"/>
    </location>
</feature>
<keyword evidence="2" id="KW-1133">Transmembrane helix</keyword>
<keyword evidence="4" id="KW-1185">Reference proteome</keyword>
<evidence type="ECO:0000256" key="1">
    <source>
        <dbReference type="SAM" id="MobiDB-lite"/>
    </source>
</evidence>
<evidence type="ECO:0000313" key="4">
    <source>
        <dbReference type="Proteomes" id="UP000886523"/>
    </source>
</evidence>
<dbReference type="EMBL" id="MU128952">
    <property type="protein sequence ID" value="KAF9515290.1"/>
    <property type="molecule type" value="Genomic_DNA"/>
</dbReference>
<dbReference type="AlphaFoldDB" id="A0A9P6DYU1"/>
<gene>
    <name evidence="3" type="ORF">BS47DRAFT_1361179</name>
</gene>
<feature type="compositionally biased region" description="Basic and acidic residues" evidence="1">
    <location>
        <begin position="305"/>
        <end position="320"/>
    </location>
</feature>
<sequence length="359" mass="40012">MAGVWFLGPSYGAVASSFSALPYVASSFGALLCIASFGVAMYSRRLAHCRVSRRWRGASVSRRWRDAVCRVIGVVPCVTLWCGAICRVVGAMPYVVWWAALPKKIQRGAKRAVKLLFLHRRIYKQKENSPYDHTPAVAGCVVARLPFRAVHCCGCGDEKEDAKFKSLAIADPDQNQNKRQATPMSGPRNHTAAAGVVLFKAPAEIQQTMQNEKKRSQMKPCPTPRQTQRNNAKRKRERWPREPHTRCGGCVVLYNVSPQMKTRGAAPPEIKLRKTRPLSPEPPAQTNPLCGNDNATRQGTPPDETWDRETHDAGPRDPRRTTPLRQMVKQNDNPLNEPAQLLGTMMGPAKQHVPNETHQ</sequence>
<keyword evidence="2" id="KW-0812">Transmembrane</keyword>
<feature type="transmembrane region" description="Helical" evidence="2">
    <location>
        <begin position="71"/>
        <end position="100"/>
    </location>
</feature>
<feature type="transmembrane region" description="Helical" evidence="2">
    <location>
        <begin position="20"/>
        <end position="43"/>
    </location>
</feature>
<name>A0A9P6DYU1_9AGAM</name>
<organism evidence="3 4">
    <name type="scientific">Hydnum rufescens UP504</name>
    <dbReference type="NCBI Taxonomy" id="1448309"/>
    <lineage>
        <taxon>Eukaryota</taxon>
        <taxon>Fungi</taxon>
        <taxon>Dikarya</taxon>
        <taxon>Basidiomycota</taxon>
        <taxon>Agaricomycotina</taxon>
        <taxon>Agaricomycetes</taxon>
        <taxon>Cantharellales</taxon>
        <taxon>Hydnaceae</taxon>
        <taxon>Hydnum</taxon>
    </lineage>
</organism>
<feature type="region of interest" description="Disordered" evidence="1">
    <location>
        <begin position="209"/>
        <end position="244"/>
    </location>
</feature>